<dbReference type="GO" id="GO:0051453">
    <property type="term" value="P:regulation of intracellular pH"/>
    <property type="evidence" value="ECO:0007669"/>
    <property type="project" value="TreeGrafter"/>
</dbReference>
<dbReference type="PANTHER" id="PTHR10110:SF187">
    <property type="entry name" value="SODIUM_HYDROGEN EXCHANGER"/>
    <property type="match status" value="1"/>
</dbReference>
<feature type="compositionally biased region" description="Polar residues" evidence="14">
    <location>
        <begin position="530"/>
        <end position="546"/>
    </location>
</feature>
<feature type="domain" description="Cation/H+ exchanger transmembrane" evidence="16">
    <location>
        <begin position="57"/>
        <end position="514"/>
    </location>
</feature>
<dbReference type="PRINTS" id="PR01084">
    <property type="entry name" value="NAHEXCHNGR"/>
</dbReference>
<evidence type="ECO:0000259" key="16">
    <source>
        <dbReference type="Pfam" id="PF00999"/>
    </source>
</evidence>
<keyword evidence="8 15" id="KW-1133">Transmembrane helix</keyword>
<dbReference type="GO" id="GO:0015386">
    <property type="term" value="F:potassium:proton antiporter activity"/>
    <property type="evidence" value="ECO:0007669"/>
    <property type="project" value="TreeGrafter"/>
</dbReference>
<evidence type="ECO:0000256" key="9">
    <source>
        <dbReference type="ARBA" id="ARBA00023053"/>
    </source>
</evidence>
<keyword evidence="6 13" id="KW-0812">Transmembrane</keyword>
<proteinExistence type="inferred from homology"/>
<feature type="transmembrane region" description="Helical" evidence="15">
    <location>
        <begin position="48"/>
        <end position="65"/>
    </location>
</feature>
<sequence length="656" mass="72791">MDGEIFGAAILFACFSIILTAENANIDKITSKVEERVEANHRLDSQNIFMFMSLLILVILTIWLFKYKRFRFVHETGLAVIYGLIIGAIIRYASPKVVLKPPVIDLPLASNYTAGDPPEVVKVSIHDETNVNSTIQFRYQFRDIVQTEEAEYQEEELVQKATFDPEVFFNVLLPPIIFHAGYSLKRRHFFRNFGAIVGYAFLGTTISTLAIGCVLYGITRVMPYLNLTFTDTLFFGALISATDPVTVLAIFHDLHVDVDLYALVFGESVLNDAVAIVLSGSVEKYGKSTTGATFDAKAFFESLGNFLGIFSGAFALGTLGGMINALLTKYTKISDHPLLETTLFFLVSYSTYLAADAAGLTGIVAILFCGISQAHYTYNNLSSESKLRTKQLFELLNMLAENFVFLYIGVSTFTFTKHNWRVEFIFSAFLAIIVGRALNIYPISFLLNLGRKNKINYNFQHLMMFSGLRGAIAFALAIRNTSSSVRQLLLSTTLVIVIATVIGCGGFTTQMLQWLKIRVGVTDDTDTHNETTAVRNSSENTSSPVGSPSETSEASTPTSQSVEPVKSAYLIDKWSDFDRKYMKPLFTHSRPLLTETLPGCCLPLARLLTTDRQLASDPHRTTGEDDLEIIIDDNELTYGEQSSASIHDPTQKATLQ</sequence>
<dbReference type="InterPro" id="IPR006153">
    <property type="entry name" value="Cation/H_exchanger_TM"/>
</dbReference>
<evidence type="ECO:0000256" key="11">
    <source>
        <dbReference type="ARBA" id="ARBA00023136"/>
    </source>
</evidence>
<feature type="transmembrane region" description="Helical" evidence="15">
    <location>
        <begin position="196"/>
        <end position="218"/>
    </location>
</feature>
<evidence type="ECO:0000313" key="18">
    <source>
        <dbReference type="Proteomes" id="UP000749559"/>
    </source>
</evidence>
<feature type="non-terminal residue" evidence="17">
    <location>
        <position position="656"/>
    </location>
</feature>
<dbReference type="NCBIfam" id="TIGR00840">
    <property type="entry name" value="b_cpa1"/>
    <property type="match status" value="1"/>
</dbReference>
<evidence type="ECO:0000256" key="6">
    <source>
        <dbReference type="ARBA" id="ARBA00022692"/>
    </source>
</evidence>
<keyword evidence="4 13" id="KW-0813">Transport</keyword>
<comment type="similarity">
    <text evidence="3 13">Belongs to the monovalent cation:proton antiporter 1 (CPA1) transporter (TC 2.A.36) family.</text>
</comment>
<accession>A0A8J1Y2K0</accession>
<evidence type="ECO:0000256" key="12">
    <source>
        <dbReference type="ARBA" id="ARBA00023201"/>
    </source>
</evidence>
<evidence type="ECO:0000313" key="17">
    <source>
        <dbReference type="EMBL" id="CAH1781487.1"/>
    </source>
</evidence>
<evidence type="ECO:0000256" key="13">
    <source>
        <dbReference type="RuleBase" id="RU003722"/>
    </source>
</evidence>
<dbReference type="InterPro" id="IPR018422">
    <property type="entry name" value="Cation/H_exchanger_CPA1"/>
</dbReference>
<keyword evidence="9" id="KW-0915">Sodium</keyword>
<organism evidence="17 18">
    <name type="scientific">Owenia fusiformis</name>
    <name type="common">Polychaete worm</name>
    <dbReference type="NCBI Taxonomy" id="6347"/>
    <lineage>
        <taxon>Eukaryota</taxon>
        <taxon>Metazoa</taxon>
        <taxon>Spiralia</taxon>
        <taxon>Lophotrochozoa</taxon>
        <taxon>Annelida</taxon>
        <taxon>Polychaeta</taxon>
        <taxon>Sedentaria</taxon>
        <taxon>Canalipalpata</taxon>
        <taxon>Sabellida</taxon>
        <taxon>Oweniida</taxon>
        <taxon>Oweniidae</taxon>
        <taxon>Owenia</taxon>
    </lineage>
</organism>
<feature type="transmembrane region" description="Helical" evidence="15">
    <location>
        <begin position="303"/>
        <end position="323"/>
    </location>
</feature>
<dbReference type="AlphaFoldDB" id="A0A8J1Y2K0"/>
<dbReference type="Pfam" id="PF00999">
    <property type="entry name" value="Na_H_Exchanger"/>
    <property type="match status" value="1"/>
</dbReference>
<comment type="caution">
    <text evidence="17">The sequence shown here is derived from an EMBL/GenBank/DDBJ whole genome shotgun (WGS) entry which is preliminary data.</text>
</comment>
<reference evidence="17" key="1">
    <citation type="submission" date="2022-03" db="EMBL/GenBank/DDBJ databases">
        <authorList>
            <person name="Martin C."/>
        </authorList>
    </citation>
    <scope>NUCLEOTIDE SEQUENCE</scope>
</reference>
<feature type="transmembrane region" description="Helical" evidence="15">
    <location>
        <begin position="343"/>
        <end position="371"/>
    </location>
</feature>
<feature type="transmembrane region" description="Helical" evidence="15">
    <location>
        <begin position="425"/>
        <end position="450"/>
    </location>
</feature>
<name>A0A8J1Y2K0_OWEFU</name>
<evidence type="ECO:0000256" key="10">
    <source>
        <dbReference type="ARBA" id="ARBA00023065"/>
    </source>
</evidence>
<dbReference type="GO" id="GO:0015385">
    <property type="term" value="F:sodium:proton antiporter activity"/>
    <property type="evidence" value="ECO:0007669"/>
    <property type="project" value="InterPro"/>
</dbReference>
<keyword evidence="7" id="KW-0967">Endosome</keyword>
<dbReference type="PANTHER" id="PTHR10110">
    <property type="entry name" value="SODIUM/HYDROGEN EXCHANGER"/>
    <property type="match status" value="1"/>
</dbReference>
<comment type="subcellular location">
    <subcellularLocation>
        <location evidence="2">Cell membrane</location>
        <topology evidence="2">Multi-pass membrane protein</topology>
    </subcellularLocation>
    <subcellularLocation>
        <location evidence="1">Recycling endosome membrane</location>
        <topology evidence="1">Multi-pass membrane protein</topology>
    </subcellularLocation>
</comment>
<evidence type="ECO:0000256" key="5">
    <source>
        <dbReference type="ARBA" id="ARBA00022475"/>
    </source>
</evidence>
<keyword evidence="18" id="KW-1185">Reference proteome</keyword>
<dbReference type="InterPro" id="IPR004709">
    <property type="entry name" value="NaH_exchanger"/>
</dbReference>
<evidence type="ECO:0000256" key="7">
    <source>
        <dbReference type="ARBA" id="ARBA00022753"/>
    </source>
</evidence>
<dbReference type="GO" id="GO:0005886">
    <property type="term" value="C:plasma membrane"/>
    <property type="evidence" value="ECO:0007669"/>
    <property type="project" value="UniProtKB-SubCell"/>
</dbReference>
<feature type="region of interest" description="Disordered" evidence="14">
    <location>
        <begin position="526"/>
        <end position="562"/>
    </location>
</feature>
<dbReference type="OrthoDB" id="676979at2759"/>
<dbReference type="PRINTS" id="PR01088">
    <property type="entry name" value="NAHEXCHNGR6"/>
</dbReference>
<feature type="compositionally biased region" description="Low complexity" evidence="14">
    <location>
        <begin position="547"/>
        <end position="561"/>
    </location>
</feature>
<gene>
    <name evidence="17" type="ORF">OFUS_LOCUS8060</name>
</gene>
<feature type="transmembrane region" description="Helical" evidence="15">
    <location>
        <begin position="392"/>
        <end position="413"/>
    </location>
</feature>
<evidence type="ECO:0000256" key="2">
    <source>
        <dbReference type="ARBA" id="ARBA00004651"/>
    </source>
</evidence>
<evidence type="ECO:0000256" key="15">
    <source>
        <dbReference type="SAM" id="Phobius"/>
    </source>
</evidence>
<evidence type="ECO:0000256" key="14">
    <source>
        <dbReference type="SAM" id="MobiDB-lite"/>
    </source>
</evidence>
<feature type="transmembrane region" description="Helical" evidence="15">
    <location>
        <begin position="72"/>
        <end position="93"/>
    </location>
</feature>
<dbReference type="GO" id="GO:0098719">
    <property type="term" value="P:sodium ion import across plasma membrane"/>
    <property type="evidence" value="ECO:0007669"/>
    <property type="project" value="TreeGrafter"/>
</dbReference>
<keyword evidence="12 13" id="KW-0739">Sodium transport</keyword>
<keyword evidence="10 13" id="KW-0406">Ion transport</keyword>
<dbReference type="Proteomes" id="UP000749559">
    <property type="component" value="Unassembled WGS sequence"/>
</dbReference>
<keyword evidence="13" id="KW-0050">Antiport</keyword>
<dbReference type="Gene3D" id="6.10.140.1330">
    <property type="match status" value="1"/>
</dbReference>
<keyword evidence="5" id="KW-1003">Cell membrane</keyword>
<evidence type="ECO:0000256" key="8">
    <source>
        <dbReference type="ARBA" id="ARBA00022989"/>
    </source>
</evidence>
<evidence type="ECO:0000256" key="3">
    <source>
        <dbReference type="ARBA" id="ARBA00007367"/>
    </source>
</evidence>
<dbReference type="GO" id="GO:0055038">
    <property type="term" value="C:recycling endosome membrane"/>
    <property type="evidence" value="ECO:0007669"/>
    <property type="project" value="UniProtKB-SubCell"/>
</dbReference>
<keyword evidence="11 15" id="KW-0472">Membrane</keyword>
<feature type="transmembrane region" description="Helical" evidence="15">
    <location>
        <begin position="167"/>
        <end position="184"/>
    </location>
</feature>
<protein>
    <recommendedName>
        <fullName evidence="13">Sodium/hydrogen exchanger</fullName>
    </recommendedName>
</protein>
<feature type="transmembrane region" description="Helical" evidence="15">
    <location>
        <begin position="488"/>
        <end position="508"/>
    </location>
</feature>
<dbReference type="InterPro" id="IPR002090">
    <property type="entry name" value="NHE-6/7/9"/>
</dbReference>
<evidence type="ECO:0000256" key="1">
    <source>
        <dbReference type="ARBA" id="ARBA00004195"/>
    </source>
</evidence>
<evidence type="ECO:0000256" key="4">
    <source>
        <dbReference type="ARBA" id="ARBA00022448"/>
    </source>
</evidence>
<dbReference type="EMBL" id="CAIIXF020000004">
    <property type="protein sequence ID" value="CAH1781487.1"/>
    <property type="molecule type" value="Genomic_DNA"/>
</dbReference>